<protein>
    <submittedName>
        <fullName evidence="2">Uncharacterized protein</fullName>
    </submittedName>
</protein>
<keyword evidence="3" id="KW-1185">Reference proteome</keyword>
<evidence type="ECO:0000313" key="3">
    <source>
        <dbReference type="Proteomes" id="UP000309061"/>
    </source>
</evidence>
<dbReference type="RefSeq" id="WP_136495267.1">
    <property type="nucleotide sequence ID" value="NZ_CP046052.1"/>
</dbReference>
<name>A0A6B8KA58_9HYPH</name>
<evidence type="ECO:0000256" key="1">
    <source>
        <dbReference type="SAM" id="SignalP"/>
    </source>
</evidence>
<feature type="signal peptide" evidence="1">
    <location>
        <begin position="1"/>
        <end position="17"/>
    </location>
</feature>
<dbReference type="EMBL" id="CP046052">
    <property type="protein sequence ID" value="QGM44976.1"/>
    <property type="molecule type" value="Genomic_DNA"/>
</dbReference>
<sequence>MKNRRARLLACAFSLLAASGLGLSGAAAQTASPGLGYPPATAPNSFGNGYYAMAGGGLTFIGANSSTVALTTATFANYYDQTNGAGALLSLYVRYSTTKDCSGNAGGSALGWFETKAGQSFQSTYPGGFTLKPPAPGQYWCLMGDVSIQGNPTSYYLTMIAYTANLISGTVPSTVSAGVQAVSGAVPPIGHLP</sequence>
<dbReference type="KEGG" id="mhey:H2LOC_004325"/>
<feature type="chain" id="PRO_5025481070" evidence="1">
    <location>
        <begin position="18"/>
        <end position="193"/>
    </location>
</feature>
<accession>A0A6B8KA58</accession>
<dbReference type="AlphaFoldDB" id="A0A6B8KA58"/>
<evidence type="ECO:0000313" key="2">
    <source>
        <dbReference type="EMBL" id="QGM44976.1"/>
    </source>
</evidence>
<gene>
    <name evidence="2" type="ORF">H2LOC_004325</name>
</gene>
<proteinExistence type="predicted"/>
<organism evidence="2 3">
    <name type="scientific">Methylocystis heyeri</name>
    <dbReference type="NCBI Taxonomy" id="391905"/>
    <lineage>
        <taxon>Bacteria</taxon>
        <taxon>Pseudomonadati</taxon>
        <taxon>Pseudomonadota</taxon>
        <taxon>Alphaproteobacteria</taxon>
        <taxon>Hyphomicrobiales</taxon>
        <taxon>Methylocystaceae</taxon>
        <taxon>Methylocystis</taxon>
    </lineage>
</organism>
<reference evidence="2 3" key="1">
    <citation type="submission" date="2019-11" db="EMBL/GenBank/DDBJ databases">
        <title>The genome sequence of Methylocystis heyeri.</title>
        <authorList>
            <person name="Oshkin I.Y."/>
            <person name="Miroshnikov K."/>
            <person name="Dedysh S.N."/>
        </authorList>
    </citation>
    <scope>NUCLEOTIDE SEQUENCE [LARGE SCALE GENOMIC DNA]</scope>
    <source>
        <strain evidence="2 3">H2</strain>
    </source>
</reference>
<keyword evidence="1" id="KW-0732">Signal</keyword>
<dbReference type="Proteomes" id="UP000309061">
    <property type="component" value="Chromosome"/>
</dbReference>